<evidence type="ECO:0000313" key="3">
    <source>
        <dbReference type="Proteomes" id="UP000289775"/>
    </source>
</evidence>
<proteinExistence type="predicted"/>
<dbReference type="OrthoDB" id="311329at2"/>
<comment type="caution">
    <text evidence="2">The sequence shown here is derived from an EMBL/GenBank/DDBJ whole genome shotgun (WGS) entry which is preliminary data.</text>
</comment>
<keyword evidence="3" id="KW-1185">Reference proteome</keyword>
<protein>
    <submittedName>
        <fullName evidence="2">DUF4104 domain containing protein</fullName>
    </submittedName>
</protein>
<evidence type="ECO:0000259" key="1">
    <source>
        <dbReference type="Pfam" id="PF13372"/>
    </source>
</evidence>
<reference evidence="2 3" key="1">
    <citation type="submission" date="2014-12" db="EMBL/GenBank/DDBJ databases">
        <title>Genome sequence of Flavobacterium beibuense RSKm HC5.</title>
        <authorList>
            <person name="Kim J.F."/>
            <person name="Song J.Y."/>
            <person name="Kwak M.-J."/>
            <person name="Lee S.-W."/>
        </authorList>
    </citation>
    <scope>NUCLEOTIDE SEQUENCE [LARGE SCALE GENOMIC DNA]</scope>
    <source>
        <strain evidence="2 3">RSKm HC5</strain>
    </source>
</reference>
<feature type="domain" description="Alginate export" evidence="1">
    <location>
        <begin position="60"/>
        <end position="440"/>
    </location>
</feature>
<organism evidence="2 3">
    <name type="scientific">Flavobacterium beibuense</name>
    <dbReference type="NCBI Taxonomy" id="657326"/>
    <lineage>
        <taxon>Bacteria</taxon>
        <taxon>Pseudomonadati</taxon>
        <taxon>Bacteroidota</taxon>
        <taxon>Flavobacteriia</taxon>
        <taxon>Flavobacteriales</taxon>
        <taxon>Flavobacteriaceae</taxon>
        <taxon>Flavobacterium</taxon>
    </lineage>
</organism>
<dbReference type="RefSeq" id="WP_129751021.1">
    <property type="nucleotide sequence ID" value="NZ_JUIW01000006.1"/>
</dbReference>
<sequence>MRNYLIILLLAILTDMHSQTLPRFSLLRYNDDFSYLATEKHESFYYKMKYIPVTQNRENYLSTGGEIRYQYINTINEKWGDDSNGSDGYVMARYLAHLHLRTKYIRLFFQLQSSFAYSKIDVSPVDENPLDIHQLFADVVFMKQQDSELFFRFGRQEILFGSQRLVSVREGPNSRIAFDGGLMIYNAENSNNQLLYVHPVANRPEVFDDRFNTDAKLWGNYLVLKNVSFLQNIDLYYLGLYKKQAAFNDASGKEVRHSTGIRIWKNKGSWQYDFEAVAQFGKMEDKTISAWTLSSNTSYRFSNIKFSPVAGLKTEIISGDRHADDNKLETFNPLYPRGAYFGLVALIGPSNLFDVHPSVKITVSERITAGMDYDLFWRWSTNDGIYAPNVQLLYDGQGLSEKFIGTQLAADINFDVNAFLSLTVEGAWFNSGPFIKEAGTGKDYYYGAFTAQLRF</sequence>
<gene>
    <name evidence="2" type="ORF">NU09_1888</name>
</gene>
<dbReference type="Proteomes" id="UP000289775">
    <property type="component" value="Unassembled WGS sequence"/>
</dbReference>
<evidence type="ECO:0000313" key="2">
    <source>
        <dbReference type="EMBL" id="RYJ42789.1"/>
    </source>
</evidence>
<dbReference type="Gene3D" id="2.40.160.100">
    <property type="match status" value="1"/>
</dbReference>
<dbReference type="InterPro" id="IPR053728">
    <property type="entry name" value="Alginate_Permeability_Chnl"/>
</dbReference>
<dbReference type="InterPro" id="IPR025388">
    <property type="entry name" value="Alginate_export_dom"/>
</dbReference>
<dbReference type="Pfam" id="PF13372">
    <property type="entry name" value="Alginate_exp"/>
    <property type="match status" value="1"/>
</dbReference>
<dbReference type="AlphaFoldDB" id="A0A444WA64"/>
<name>A0A444WA64_9FLAO</name>
<dbReference type="EMBL" id="JUIW01000006">
    <property type="protein sequence ID" value="RYJ42789.1"/>
    <property type="molecule type" value="Genomic_DNA"/>
</dbReference>
<accession>A0A444WA64</accession>